<dbReference type="Proteomes" id="UP001153076">
    <property type="component" value="Unassembled WGS sequence"/>
</dbReference>
<proteinExistence type="inferred from homology"/>
<keyword evidence="3 4" id="KW-0964">Secreted</keyword>
<comment type="similarity">
    <text evidence="1 4">Belongs to the plant dirigent protein family.</text>
</comment>
<protein>
    <recommendedName>
        <fullName evidence="4">Dirigent protein</fullName>
    </recommendedName>
</protein>
<evidence type="ECO:0000256" key="1">
    <source>
        <dbReference type="ARBA" id="ARBA00010746"/>
    </source>
</evidence>
<comment type="subcellular location">
    <subcellularLocation>
        <location evidence="4">Secreted</location>
        <location evidence="4">Extracellular space</location>
        <location evidence="4">Apoplast</location>
    </subcellularLocation>
</comment>
<organism evidence="5 6">
    <name type="scientific">Carnegiea gigantea</name>
    <dbReference type="NCBI Taxonomy" id="171969"/>
    <lineage>
        <taxon>Eukaryota</taxon>
        <taxon>Viridiplantae</taxon>
        <taxon>Streptophyta</taxon>
        <taxon>Embryophyta</taxon>
        <taxon>Tracheophyta</taxon>
        <taxon>Spermatophyta</taxon>
        <taxon>Magnoliopsida</taxon>
        <taxon>eudicotyledons</taxon>
        <taxon>Gunneridae</taxon>
        <taxon>Pentapetalae</taxon>
        <taxon>Caryophyllales</taxon>
        <taxon>Cactineae</taxon>
        <taxon>Cactaceae</taxon>
        <taxon>Cactoideae</taxon>
        <taxon>Echinocereeae</taxon>
        <taxon>Carnegiea</taxon>
    </lineage>
</organism>
<dbReference type="GO" id="GO:0009699">
    <property type="term" value="P:phenylpropanoid biosynthetic process"/>
    <property type="evidence" value="ECO:0007669"/>
    <property type="project" value="UniProtKB-ARBA"/>
</dbReference>
<dbReference type="InterPro" id="IPR044859">
    <property type="entry name" value="Allene_oxi_cyc_Dirigent"/>
</dbReference>
<comment type="function">
    <text evidence="4">Dirigent proteins impart stereoselectivity on the phenoxy radical-coupling reaction, yielding optically active lignans from two molecules of coniferyl alcohol in the biosynthesis of lignans, flavonolignans, and alkaloids and thus plays a central role in plant secondary metabolism.</text>
</comment>
<sequence length="204" mass="22484">MTDIVTIFGTRLFIWFTQTFHDCYDAIPVMHQHWRTINPKNQLCAGVLTSYLQCAFCDIHFNNNPNIVSGKSPTAVQIAGPATSTSMGFGVMNFADDALTVGQDQGSEVIGRAQGLYAPTSQEEVALLMVMNYVFTKGEYNGSSIAILGRNPLLQDVREMPIVGGTGLFRFARGYALAHTVWANPQGDATVEYNVYVSHFDQME</sequence>
<evidence type="ECO:0000313" key="6">
    <source>
        <dbReference type="Proteomes" id="UP001153076"/>
    </source>
</evidence>
<evidence type="ECO:0000313" key="5">
    <source>
        <dbReference type="EMBL" id="KAJ8445861.1"/>
    </source>
</evidence>
<dbReference type="Gene3D" id="2.40.480.10">
    <property type="entry name" value="Allene oxide cyclase-like"/>
    <property type="match status" value="1"/>
</dbReference>
<gene>
    <name evidence="5" type="ORF">Cgig2_000173</name>
</gene>
<dbReference type="PANTHER" id="PTHR21495">
    <property type="entry name" value="NUCLEOPORIN-RELATED"/>
    <property type="match status" value="1"/>
</dbReference>
<evidence type="ECO:0000256" key="3">
    <source>
        <dbReference type="ARBA" id="ARBA00022525"/>
    </source>
</evidence>
<comment type="subunit">
    <text evidence="2 4">Homodimer.</text>
</comment>
<dbReference type="Pfam" id="PF03018">
    <property type="entry name" value="Dirigent"/>
    <property type="match status" value="1"/>
</dbReference>
<reference evidence="5" key="1">
    <citation type="submission" date="2022-04" db="EMBL/GenBank/DDBJ databases">
        <title>Carnegiea gigantea Genome sequencing and assembly v2.</title>
        <authorList>
            <person name="Copetti D."/>
            <person name="Sanderson M.J."/>
            <person name="Burquez A."/>
            <person name="Wojciechowski M.F."/>
        </authorList>
    </citation>
    <scope>NUCLEOTIDE SEQUENCE</scope>
    <source>
        <strain evidence="5">SGP5-SGP5p</strain>
        <tissue evidence="5">Aerial part</tissue>
    </source>
</reference>
<dbReference type="GO" id="GO:0048046">
    <property type="term" value="C:apoplast"/>
    <property type="evidence" value="ECO:0007669"/>
    <property type="project" value="UniProtKB-SubCell"/>
</dbReference>
<dbReference type="EMBL" id="JAKOGI010000069">
    <property type="protein sequence ID" value="KAJ8445861.1"/>
    <property type="molecule type" value="Genomic_DNA"/>
</dbReference>
<keyword evidence="4" id="KW-0052">Apoplast</keyword>
<comment type="caution">
    <text evidence="5">The sequence shown here is derived from an EMBL/GenBank/DDBJ whole genome shotgun (WGS) entry which is preliminary data.</text>
</comment>
<dbReference type="AlphaFoldDB" id="A0A9Q1QLD7"/>
<name>A0A9Q1QLD7_9CARY</name>
<accession>A0A9Q1QLD7</accession>
<evidence type="ECO:0000256" key="2">
    <source>
        <dbReference type="ARBA" id="ARBA00011738"/>
    </source>
</evidence>
<keyword evidence="6" id="KW-1185">Reference proteome</keyword>
<evidence type="ECO:0000256" key="4">
    <source>
        <dbReference type="RuleBase" id="RU363099"/>
    </source>
</evidence>
<dbReference type="OrthoDB" id="1864232at2759"/>
<dbReference type="InterPro" id="IPR004265">
    <property type="entry name" value="Dirigent"/>
</dbReference>